<dbReference type="Proteomes" id="UP000231530">
    <property type="component" value="Unassembled WGS sequence"/>
</dbReference>
<organism evidence="4 5">
    <name type="scientific">Candidatus Magasanikbacteria bacterium CG10_big_fil_rev_8_21_14_0_10_42_10</name>
    <dbReference type="NCBI Taxonomy" id="1974649"/>
    <lineage>
        <taxon>Bacteria</taxon>
        <taxon>Candidatus Magasanikiibacteriota</taxon>
    </lineage>
</organism>
<dbReference type="InterPro" id="IPR015797">
    <property type="entry name" value="NUDIX_hydrolase-like_dom_sf"/>
</dbReference>
<comment type="cofactor">
    <cofactor evidence="1">
        <name>Mg(2+)</name>
        <dbReference type="ChEBI" id="CHEBI:18420"/>
    </cofactor>
</comment>
<dbReference type="EMBL" id="PFBY01000030">
    <property type="protein sequence ID" value="PIR76370.1"/>
    <property type="molecule type" value="Genomic_DNA"/>
</dbReference>
<dbReference type="SUPFAM" id="SSF55811">
    <property type="entry name" value="Nudix"/>
    <property type="match status" value="1"/>
</dbReference>
<sequence>MDLPTGTIIATGPVIIEDGKVLLNRERKMDGEESPYFMFPGGTVEDFSAPLEETAIREAKEELGINIEIIRPLRTLLVSRPGKNTSAVLVHYLAKRIGEIVPGPQTIEWDWYDIEHLPENCAPNIYEIVSDIKNEV</sequence>
<protein>
    <recommendedName>
        <fullName evidence="3">Nudix hydrolase domain-containing protein</fullName>
    </recommendedName>
</protein>
<proteinExistence type="predicted"/>
<dbReference type="PROSITE" id="PS51462">
    <property type="entry name" value="NUDIX"/>
    <property type="match status" value="1"/>
</dbReference>
<accession>A0A2H0TW23</accession>
<name>A0A2H0TW23_9BACT</name>
<dbReference type="GO" id="GO:0016787">
    <property type="term" value="F:hydrolase activity"/>
    <property type="evidence" value="ECO:0007669"/>
    <property type="project" value="UniProtKB-KW"/>
</dbReference>
<dbReference type="InterPro" id="IPR000086">
    <property type="entry name" value="NUDIX_hydrolase_dom"/>
</dbReference>
<evidence type="ECO:0000259" key="3">
    <source>
        <dbReference type="PROSITE" id="PS51462"/>
    </source>
</evidence>
<dbReference type="AlphaFoldDB" id="A0A2H0TW23"/>
<keyword evidence="2" id="KW-0378">Hydrolase</keyword>
<evidence type="ECO:0000256" key="2">
    <source>
        <dbReference type="ARBA" id="ARBA00022801"/>
    </source>
</evidence>
<evidence type="ECO:0000256" key="1">
    <source>
        <dbReference type="ARBA" id="ARBA00001946"/>
    </source>
</evidence>
<dbReference type="Gene3D" id="3.90.79.10">
    <property type="entry name" value="Nucleoside Triphosphate Pyrophosphohydrolase"/>
    <property type="match status" value="1"/>
</dbReference>
<dbReference type="Pfam" id="PF00293">
    <property type="entry name" value="NUDIX"/>
    <property type="match status" value="1"/>
</dbReference>
<comment type="caution">
    <text evidence="4">The sequence shown here is derived from an EMBL/GenBank/DDBJ whole genome shotgun (WGS) entry which is preliminary data.</text>
</comment>
<dbReference type="PANTHER" id="PTHR43046:SF2">
    <property type="entry name" value="8-OXO-DGTP DIPHOSPHATASE-RELATED"/>
    <property type="match status" value="1"/>
</dbReference>
<reference evidence="5" key="1">
    <citation type="submission" date="2017-09" db="EMBL/GenBank/DDBJ databases">
        <title>Depth-based differentiation of microbial function through sediment-hosted aquifers and enrichment of novel symbionts in the deep terrestrial subsurface.</title>
        <authorList>
            <person name="Probst A.J."/>
            <person name="Ladd B."/>
            <person name="Jarett J.K."/>
            <person name="Geller-Mcgrath D.E."/>
            <person name="Sieber C.M.K."/>
            <person name="Emerson J.B."/>
            <person name="Anantharaman K."/>
            <person name="Thomas B.C."/>
            <person name="Malmstrom R."/>
            <person name="Stieglmeier M."/>
            <person name="Klingl A."/>
            <person name="Woyke T."/>
            <person name="Ryan C.M."/>
            <person name="Banfield J.F."/>
        </authorList>
    </citation>
    <scope>NUCLEOTIDE SEQUENCE [LARGE SCALE GENOMIC DNA]</scope>
</reference>
<dbReference type="PANTHER" id="PTHR43046">
    <property type="entry name" value="GDP-MANNOSE MANNOSYL HYDROLASE"/>
    <property type="match status" value="1"/>
</dbReference>
<feature type="domain" description="Nudix hydrolase" evidence="3">
    <location>
        <begin position="1"/>
        <end position="134"/>
    </location>
</feature>
<gene>
    <name evidence="4" type="ORF">COU32_02410</name>
</gene>
<evidence type="ECO:0000313" key="5">
    <source>
        <dbReference type="Proteomes" id="UP000231530"/>
    </source>
</evidence>
<evidence type="ECO:0000313" key="4">
    <source>
        <dbReference type="EMBL" id="PIR76370.1"/>
    </source>
</evidence>